<evidence type="ECO:0000256" key="2">
    <source>
        <dbReference type="ARBA" id="ARBA00023163"/>
    </source>
</evidence>
<proteinExistence type="predicted"/>
<dbReference type="Pfam" id="PF01965">
    <property type="entry name" value="DJ-1_PfpI"/>
    <property type="match status" value="1"/>
</dbReference>
<dbReference type="PANTHER" id="PTHR43130:SF3">
    <property type="entry name" value="HTH-TYPE TRANSCRIPTIONAL REGULATOR RV1931C"/>
    <property type="match status" value="1"/>
</dbReference>
<dbReference type="PANTHER" id="PTHR43130">
    <property type="entry name" value="ARAC-FAMILY TRANSCRIPTIONAL REGULATOR"/>
    <property type="match status" value="1"/>
</dbReference>
<dbReference type="InterPro" id="IPR002818">
    <property type="entry name" value="DJ-1/PfpI"/>
</dbReference>
<dbReference type="PROSITE" id="PS01124">
    <property type="entry name" value="HTH_ARAC_FAMILY_2"/>
    <property type="match status" value="1"/>
</dbReference>
<dbReference type="GO" id="GO:0003700">
    <property type="term" value="F:DNA-binding transcription factor activity"/>
    <property type="evidence" value="ECO:0007669"/>
    <property type="project" value="InterPro"/>
</dbReference>
<protein>
    <submittedName>
        <fullName evidence="4">Helix-turn-helix domain-containing protein</fullName>
    </submittedName>
</protein>
<dbReference type="InterPro" id="IPR052158">
    <property type="entry name" value="INH-QAR"/>
</dbReference>
<evidence type="ECO:0000313" key="4">
    <source>
        <dbReference type="EMBL" id="QDL39475.1"/>
    </source>
</evidence>
<dbReference type="AlphaFoldDB" id="A0A515DGC6"/>
<accession>A0A515DGC6</accession>
<dbReference type="InterPro" id="IPR009057">
    <property type="entry name" value="Homeodomain-like_sf"/>
</dbReference>
<evidence type="ECO:0000256" key="1">
    <source>
        <dbReference type="ARBA" id="ARBA00023015"/>
    </source>
</evidence>
<dbReference type="Gene3D" id="1.10.10.60">
    <property type="entry name" value="Homeodomain-like"/>
    <property type="match status" value="2"/>
</dbReference>
<dbReference type="Pfam" id="PF12833">
    <property type="entry name" value="HTH_18"/>
    <property type="match status" value="1"/>
</dbReference>
<dbReference type="InterPro" id="IPR029062">
    <property type="entry name" value="Class_I_gatase-like"/>
</dbReference>
<gene>
    <name evidence="4" type="ORF">EUB48_20710</name>
</gene>
<keyword evidence="2" id="KW-0804">Transcription</keyword>
<dbReference type="InterPro" id="IPR018060">
    <property type="entry name" value="HTH_AraC"/>
</dbReference>
<keyword evidence="5" id="KW-1185">Reference proteome</keyword>
<dbReference type="OrthoDB" id="8543772at2"/>
<evidence type="ECO:0000259" key="3">
    <source>
        <dbReference type="PROSITE" id="PS01124"/>
    </source>
</evidence>
<evidence type="ECO:0000313" key="5">
    <source>
        <dbReference type="Proteomes" id="UP000316798"/>
    </source>
</evidence>
<keyword evidence="1" id="KW-0805">Transcription regulation</keyword>
<dbReference type="GO" id="GO:0043565">
    <property type="term" value="F:sequence-specific DNA binding"/>
    <property type="evidence" value="ECO:0007669"/>
    <property type="project" value="InterPro"/>
</dbReference>
<dbReference type="Gene3D" id="3.40.50.880">
    <property type="match status" value="1"/>
</dbReference>
<dbReference type="SUPFAM" id="SSF52317">
    <property type="entry name" value="Class I glutamine amidotransferase-like"/>
    <property type="match status" value="1"/>
</dbReference>
<dbReference type="KEGG" id="rhf:EUB48_20710"/>
<name>A0A515DGC6_9BURK</name>
<reference evidence="4 5" key="1">
    <citation type="submission" date="2019-01" db="EMBL/GenBank/DDBJ databases">
        <title>Genomic insights into a novel species Rhodoferax sp.</title>
        <authorList>
            <person name="Jin L."/>
        </authorList>
    </citation>
    <scope>NUCLEOTIDE SEQUENCE [LARGE SCALE GENOMIC DNA]</scope>
    <source>
        <strain evidence="4 5">CHu59-6-5</strain>
    </source>
</reference>
<dbReference type="RefSeq" id="WP_142820939.1">
    <property type="nucleotide sequence ID" value="NZ_CP035503.1"/>
</dbReference>
<sequence>MKSAVAPAGRRVRVAILAPEHALGWTIMGPADMLHSAGTLWASLQGEPDAVNRFEVAIVGRSSQPVVCFQGLRLMPDILLGDAGYEPDVIIVPALFEESVRFGRSGWSTPWRPFVEWIKARHARGAFVAAISTGVALLAETALLDGHRATTHWAMMEAMAANYRRIEFVHQNGLQSAGAGSRLVTTAAGTAWQSLVLLLVARFAGAQQSIELARLFSTQSLADQGKRGCPGFVPPSDHGDAQVLRAQRAIAGNFEHADALVDAMEKASMTRRTFERRFRAATGYSPLAYLQEVRMQRARHLLDSTVHGVDEVAGFVGYGDVAHFRSLFTRMSGMTPSHYREAFGMGGMLEMAQEVL</sequence>
<feature type="domain" description="HTH araC/xylS-type" evidence="3">
    <location>
        <begin position="244"/>
        <end position="342"/>
    </location>
</feature>
<dbReference type="SUPFAM" id="SSF46689">
    <property type="entry name" value="Homeodomain-like"/>
    <property type="match status" value="2"/>
</dbReference>
<organism evidence="4 5">
    <name type="scientific">Rhodoferax sediminis</name>
    <dbReference type="NCBI Taxonomy" id="2509614"/>
    <lineage>
        <taxon>Bacteria</taxon>
        <taxon>Pseudomonadati</taxon>
        <taxon>Pseudomonadota</taxon>
        <taxon>Betaproteobacteria</taxon>
        <taxon>Burkholderiales</taxon>
        <taxon>Comamonadaceae</taxon>
        <taxon>Rhodoferax</taxon>
    </lineage>
</organism>
<dbReference type="EMBL" id="CP035503">
    <property type="protein sequence ID" value="QDL39475.1"/>
    <property type="molecule type" value="Genomic_DNA"/>
</dbReference>
<dbReference type="SMART" id="SM00342">
    <property type="entry name" value="HTH_ARAC"/>
    <property type="match status" value="1"/>
</dbReference>
<dbReference type="Proteomes" id="UP000316798">
    <property type="component" value="Chromosome"/>
</dbReference>